<accession>A0A0E9U1Z2</accession>
<evidence type="ECO:0000313" key="1">
    <source>
        <dbReference type="EMBL" id="JAH58998.1"/>
    </source>
</evidence>
<dbReference type="AlphaFoldDB" id="A0A0E9U1Z2"/>
<organism evidence="1">
    <name type="scientific">Anguilla anguilla</name>
    <name type="common">European freshwater eel</name>
    <name type="synonym">Muraena anguilla</name>
    <dbReference type="NCBI Taxonomy" id="7936"/>
    <lineage>
        <taxon>Eukaryota</taxon>
        <taxon>Metazoa</taxon>
        <taxon>Chordata</taxon>
        <taxon>Craniata</taxon>
        <taxon>Vertebrata</taxon>
        <taxon>Euteleostomi</taxon>
        <taxon>Actinopterygii</taxon>
        <taxon>Neopterygii</taxon>
        <taxon>Teleostei</taxon>
        <taxon>Anguilliformes</taxon>
        <taxon>Anguillidae</taxon>
        <taxon>Anguilla</taxon>
    </lineage>
</organism>
<protein>
    <submittedName>
        <fullName evidence="1">Uncharacterized protein</fullName>
    </submittedName>
</protein>
<dbReference type="EMBL" id="GBXM01049579">
    <property type="protein sequence ID" value="JAH58998.1"/>
    <property type="molecule type" value="Transcribed_RNA"/>
</dbReference>
<name>A0A0E9U1Z2_ANGAN</name>
<proteinExistence type="predicted"/>
<sequence length="17" mass="2136">MFQSFPTAVYEIYWLIQ</sequence>
<reference evidence="1" key="2">
    <citation type="journal article" date="2015" name="Fish Shellfish Immunol.">
        <title>Early steps in the European eel (Anguilla anguilla)-Vibrio vulnificus interaction in the gills: Role of the RtxA13 toxin.</title>
        <authorList>
            <person name="Callol A."/>
            <person name="Pajuelo D."/>
            <person name="Ebbesson L."/>
            <person name="Teles M."/>
            <person name="MacKenzie S."/>
            <person name="Amaro C."/>
        </authorList>
    </citation>
    <scope>NUCLEOTIDE SEQUENCE</scope>
</reference>
<reference evidence="1" key="1">
    <citation type="submission" date="2014-11" db="EMBL/GenBank/DDBJ databases">
        <authorList>
            <person name="Amaro Gonzalez C."/>
        </authorList>
    </citation>
    <scope>NUCLEOTIDE SEQUENCE</scope>
</reference>